<name>A0A811BP08_9VIRU</name>
<sequence length="93" mass="10181">MSLRLSQAPTTTKREEQTETKTAGCLYYRRIGPGISIVKVPSSRENIVVAQGHRKLDQIAEKRTPANRHLCGAMSPLKILTDGHSATVPVPLC</sequence>
<organism evidence="1 2">
    <name type="scientific">Pandoravirus japonicus</name>
    <dbReference type="NCBI Taxonomy" id="2823154"/>
    <lineage>
        <taxon>Viruses</taxon>
        <taxon>Pandoravirus</taxon>
    </lineage>
</organism>
<proteinExistence type="predicted"/>
<dbReference type="EMBL" id="LC625835">
    <property type="protein sequence ID" value="BCU03030.1"/>
    <property type="molecule type" value="Genomic_DNA"/>
</dbReference>
<evidence type="ECO:0000313" key="1">
    <source>
        <dbReference type="EMBL" id="BCU03030.1"/>
    </source>
</evidence>
<reference evidence="1" key="1">
    <citation type="submission" date="2021-04" db="EMBL/GenBank/DDBJ databases">
        <title>Draft Genome Sequence of Pandoravirus japonicus, Isolated from the Sabaishi River of Niigata, Japan.</title>
        <authorList>
            <person name="Hosokawa N."/>
            <person name="Takahashi H."/>
            <person name="Aoki K."/>
            <person name="Takemura M."/>
        </authorList>
    </citation>
    <scope>NUCLEOTIDE SEQUENCE</scope>
</reference>
<accession>A0A811BP08</accession>
<dbReference type="Proteomes" id="UP001253637">
    <property type="component" value="Segment"/>
</dbReference>
<protein>
    <submittedName>
        <fullName evidence="1">Uncharacterized protein</fullName>
    </submittedName>
</protein>
<evidence type="ECO:0000313" key="2">
    <source>
        <dbReference type="Proteomes" id="UP001253637"/>
    </source>
</evidence>